<dbReference type="HOGENOM" id="CLU_155761_1_3_7"/>
<sequence>MYEIELSRKATKFYQKTDTTTARRLNIAFDQLAADPFHHYNIKPLSGELQGSYRLRIGGIRIIYSVDDTIKVVYIEVVGFRGDVYKK</sequence>
<dbReference type="InterPro" id="IPR007712">
    <property type="entry name" value="RelE/ParE_toxin"/>
</dbReference>
<dbReference type="AlphaFoldDB" id="D6Z4Q8"/>
<dbReference type="InterPro" id="IPR035093">
    <property type="entry name" value="RelE/ParE_toxin_dom_sf"/>
</dbReference>
<evidence type="ECO:0000313" key="3">
    <source>
        <dbReference type="EMBL" id="ADH86533.1"/>
    </source>
</evidence>
<evidence type="ECO:0000256" key="2">
    <source>
        <dbReference type="ARBA" id="ARBA00022649"/>
    </source>
</evidence>
<dbReference type="Gene3D" id="3.30.2310.20">
    <property type="entry name" value="RelE-like"/>
    <property type="match status" value="1"/>
</dbReference>
<dbReference type="EMBL" id="CP001940">
    <property type="protein sequence ID" value="ADH86533.1"/>
    <property type="molecule type" value="Genomic_DNA"/>
</dbReference>
<dbReference type="Proteomes" id="UP000001508">
    <property type="component" value="Chromosome"/>
</dbReference>
<dbReference type="KEGG" id="dak:DaAHT2_1852"/>
<dbReference type="PANTHER" id="PTHR35601:SF1">
    <property type="entry name" value="TOXIN RELE"/>
    <property type="match status" value="1"/>
</dbReference>
<dbReference type="PANTHER" id="PTHR35601">
    <property type="entry name" value="TOXIN RELE"/>
    <property type="match status" value="1"/>
</dbReference>
<keyword evidence="4" id="KW-1185">Reference proteome</keyword>
<dbReference type="STRING" id="589865.DaAHT2_1852"/>
<dbReference type="Pfam" id="PF05016">
    <property type="entry name" value="ParE_toxin"/>
    <property type="match status" value="1"/>
</dbReference>
<dbReference type="RefSeq" id="WP_013164056.1">
    <property type="nucleotide sequence ID" value="NC_014216.1"/>
</dbReference>
<accession>D6Z4Q8</accession>
<dbReference type="eggNOG" id="COG2026">
    <property type="taxonomic scope" value="Bacteria"/>
</dbReference>
<name>D6Z4Q8_DESAT</name>
<protein>
    <submittedName>
        <fullName evidence="3">Plasmid stabilization system</fullName>
    </submittedName>
</protein>
<gene>
    <name evidence="3" type="ordered locus">DaAHT2_1852</name>
</gene>
<evidence type="ECO:0000256" key="1">
    <source>
        <dbReference type="ARBA" id="ARBA00006226"/>
    </source>
</evidence>
<keyword evidence="2" id="KW-1277">Toxin-antitoxin system</keyword>
<proteinExistence type="inferred from homology"/>
<evidence type="ECO:0000313" key="4">
    <source>
        <dbReference type="Proteomes" id="UP000001508"/>
    </source>
</evidence>
<comment type="similarity">
    <text evidence="1">Belongs to the RelE toxin family.</text>
</comment>
<reference evidence="4" key="1">
    <citation type="submission" date="2010-02" db="EMBL/GenBank/DDBJ databases">
        <title>Complete sequence of Desulfurivibrio alkaliphilus AHT2.</title>
        <authorList>
            <consortium name="US DOE Joint Genome Institute"/>
            <person name="Pitluck S."/>
            <person name="Chertkov O."/>
            <person name="Detter J.C."/>
            <person name="Han C."/>
            <person name="Tapia R."/>
            <person name="Larimer F."/>
            <person name="Land M."/>
            <person name="Hauser L."/>
            <person name="Kyrpides N."/>
            <person name="Mikhailova N."/>
            <person name="Sorokin D.Y."/>
            <person name="Muyzer G."/>
            <person name="Woyke T."/>
        </authorList>
    </citation>
    <scope>NUCLEOTIDE SEQUENCE [LARGE SCALE GENOMIC DNA]</scope>
    <source>
        <strain evidence="4">DSM 19089 / UNIQEM U267 / AHT2</strain>
    </source>
</reference>
<dbReference type="SUPFAM" id="SSF143011">
    <property type="entry name" value="RelE-like"/>
    <property type="match status" value="1"/>
</dbReference>
<dbReference type="OrthoDB" id="5570653at2"/>
<organism evidence="3 4">
    <name type="scientific">Desulfurivibrio alkaliphilus (strain DSM 19089 / UNIQEM U267 / AHT2)</name>
    <dbReference type="NCBI Taxonomy" id="589865"/>
    <lineage>
        <taxon>Bacteria</taxon>
        <taxon>Pseudomonadati</taxon>
        <taxon>Thermodesulfobacteriota</taxon>
        <taxon>Desulfobulbia</taxon>
        <taxon>Desulfobulbales</taxon>
        <taxon>Desulfobulbaceae</taxon>
        <taxon>Desulfurivibrio</taxon>
    </lineage>
</organism>
<dbReference type="InParanoid" id="D6Z4Q8"/>